<evidence type="ECO:0000256" key="1">
    <source>
        <dbReference type="ARBA" id="ARBA00022679"/>
    </source>
</evidence>
<evidence type="ECO:0000313" key="5">
    <source>
        <dbReference type="Proteomes" id="UP000826462"/>
    </source>
</evidence>
<proteinExistence type="predicted"/>
<dbReference type="CDD" id="cd04301">
    <property type="entry name" value="NAT_SF"/>
    <property type="match status" value="1"/>
</dbReference>
<dbReference type="PROSITE" id="PS51186">
    <property type="entry name" value="GNAT"/>
    <property type="match status" value="1"/>
</dbReference>
<keyword evidence="1" id="KW-0808">Transferase</keyword>
<sequence length="154" mass="17964">MSVCIDHLETPEDIQALYSLMKDLRPHLQDESEFVERVQRQRENGYRLLCAWAGEHVVGAAGYRLLENLLYGPYLYIDDLVILKKYRRNGIGTQLIDATKLYAQEHGCRYLVLDTRIHMRIAHRFYFRQGFSAHAVHFTQRLAGEPDQTLIDLA</sequence>
<dbReference type="Gene3D" id="3.40.630.30">
    <property type="match status" value="1"/>
</dbReference>
<keyword evidence="5" id="KW-1185">Reference proteome</keyword>
<gene>
    <name evidence="4" type="ORF">KZJ38_22310</name>
</gene>
<dbReference type="Proteomes" id="UP000826462">
    <property type="component" value="Chromosome 2"/>
</dbReference>
<evidence type="ECO:0000313" key="4">
    <source>
        <dbReference type="EMBL" id="QYD72460.1"/>
    </source>
</evidence>
<evidence type="ECO:0000259" key="3">
    <source>
        <dbReference type="PROSITE" id="PS51186"/>
    </source>
</evidence>
<organism evidence="4 5">
    <name type="scientific">Paraburkholderia edwinii</name>
    <dbReference type="NCBI Taxonomy" id="2861782"/>
    <lineage>
        <taxon>Bacteria</taxon>
        <taxon>Pseudomonadati</taxon>
        <taxon>Pseudomonadota</taxon>
        <taxon>Betaproteobacteria</taxon>
        <taxon>Burkholderiales</taxon>
        <taxon>Burkholderiaceae</taxon>
        <taxon>Paraburkholderia</taxon>
    </lineage>
</organism>
<dbReference type="SUPFAM" id="SSF55729">
    <property type="entry name" value="Acyl-CoA N-acyltransferases (Nat)"/>
    <property type="match status" value="1"/>
</dbReference>
<protein>
    <submittedName>
        <fullName evidence="4">GNAT family N-acetyltransferase</fullName>
    </submittedName>
</protein>
<dbReference type="InterPro" id="IPR050832">
    <property type="entry name" value="Bact_Acetyltransf"/>
</dbReference>
<dbReference type="EMBL" id="CP080096">
    <property type="protein sequence ID" value="QYD72460.1"/>
    <property type="molecule type" value="Genomic_DNA"/>
</dbReference>
<name>A0ABX8V021_9BURK</name>
<reference evidence="4 5" key="1">
    <citation type="submission" date="2021-07" db="EMBL/GenBank/DDBJ databases">
        <title>Paraburkholderia edwinii protects Aspergillus sp. from phenazines by acting as a toxin sponge.</title>
        <authorList>
            <person name="Dahlstrom K.M."/>
            <person name="Newman D.K."/>
        </authorList>
    </citation>
    <scope>NUCLEOTIDE SEQUENCE [LARGE SCALE GENOMIC DNA]</scope>
    <source>
        <strain evidence="4 5">Pe01</strain>
    </source>
</reference>
<accession>A0ABX8V021</accession>
<evidence type="ECO:0000256" key="2">
    <source>
        <dbReference type="ARBA" id="ARBA00023315"/>
    </source>
</evidence>
<dbReference type="Pfam" id="PF00583">
    <property type="entry name" value="Acetyltransf_1"/>
    <property type="match status" value="1"/>
</dbReference>
<keyword evidence="2" id="KW-0012">Acyltransferase</keyword>
<dbReference type="InterPro" id="IPR000182">
    <property type="entry name" value="GNAT_dom"/>
</dbReference>
<dbReference type="InterPro" id="IPR016181">
    <property type="entry name" value="Acyl_CoA_acyltransferase"/>
</dbReference>
<feature type="domain" description="N-acetyltransferase" evidence="3">
    <location>
        <begin position="3"/>
        <end position="151"/>
    </location>
</feature>
<dbReference type="PANTHER" id="PTHR43877">
    <property type="entry name" value="AMINOALKYLPHOSPHONATE N-ACETYLTRANSFERASE-RELATED-RELATED"/>
    <property type="match status" value="1"/>
</dbReference>